<keyword evidence="1" id="KW-1133">Transmembrane helix</keyword>
<evidence type="ECO:0000313" key="3">
    <source>
        <dbReference type="Proteomes" id="UP000762676"/>
    </source>
</evidence>
<reference evidence="2 3" key="1">
    <citation type="journal article" date="2021" name="Elife">
        <title>Chloroplast acquisition without the gene transfer in kleptoplastic sea slugs, Plakobranchus ocellatus.</title>
        <authorList>
            <person name="Maeda T."/>
            <person name="Takahashi S."/>
            <person name="Yoshida T."/>
            <person name="Shimamura S."/>
            <person name="Takaki Y."/>
            <person name="Nagai Y."/>
            <person name="Toyoda A."/>
            <person name="Suzuki Y."/>
            <person name="Arimoto A."/>
            <person name="Ishii H."/>
            <person name="Satoh N."/>
            <person name="Nishiyama T."/>
            <person name="Hasebe M."/>
            <person name="Maruyama T."/>
            <person name="Minagawa J."/>
            <person name="Obokata J."/>
            <person name="Shigenobu S."/>
        </authorList>
    </citation>
    <scope>NUCLEOTIDE SEQUENCE [LARGE SCALE GENOMIC DNA]</scope>
</reference>
<feature type="transmembrane region" description="Helical" evidence="1">
    <location>
        <begin position="46"/>
        <end position="63"/>
    </location>
</feature>
<comment type="caution">
    <text evidence="2">The sequence shown here is derived from an EMBL/GenBank/DDBJ whole genome shotgun (WGS) entry which is preliminary data.</text>
</comment>
<keyword evidence="1" id="KW-0472">Membrane</keyword>
<keyword evidence="1" id="KW-0812">Transmembrane</keyword>
<evidence type="ECO:0000256" key="1">
    <source>
        <dbReference type="SAM" id="Phobius"/>
    </source>
</evidence>
<keyword evidence="3" id="KW-1185">Reference proteome</keyword>
<dbReference type="Proteomes" id="UP000762676">
    <property type="component" value="Unassembled WGS sequence"/>
</dbReference>
<dbReference type="EMBL" id="BMAT01000721">
    <property type="protein sequence ID" value="GFR71840.1"/>
    <property type="molecule type" value="Genomic_DNA"/>
</dbReference>
<proteinExistence type="predicted"/>
<dbReference type="AlphaFoldDB" id="A0AAV4FHK8"/>
<feature type="transmembrane region" description="Helical" evidence="1">
    <location>
        <begin position="12"/>
        <end position="34"/>
    </location>
</feature>
<name>A0AAV4FHK8_9GAST</name>
<protein>
    <recommendedName>
        <fullName evidence="4">ABC transmembrane type-1 domain-containing protein</fullName>
    </recommendedName>
</protein>
<organism evidence="2 3">
    <name type="scientific">Elysia marginata</name>
    <dbReference type="NCBI Taxonomy" id="1093978"/>
    <lineage>
        <taxon>Eukaryota</taxon>
        <taxon>Metazoa</taxon>
        <taxon>Spiralia</taxon>
        <taxon>Lophotrochozoa</taxon>
        <taxon>Mollusca</taxon>
        <taxon>Gastropoda</taxon>
        <taxon>Heterobranchia</taxon>
        <taxon>Euthyneura</taxon>
        <taxon>Panpulmonata</taxon>
        <taxon>Sacoglossa</taxon>
        <taxon>Placobranchoidea</taxon>
        <taxon>Plakobranchidae</taxon>
        <taxon>Elysia</taxon>
    </lineage>
</organism>
<evidence type="ECO:0008006" key="4">
    <source>
        <dbReference type="Google" id="ProtNLM"/>
    </source>
</evidence>
<gene>
    <name evidence="2" type="ORF">ElyMa_000363100</name>
</gene>
<sequence length="275" mass="30805">MKTSRVGATIRAFNFGTEAVAMKLMLAVILVVVWASGDSFSASSTYVVFGLCQVLRTTAFFFLSFSIEKAVQLRASLFRVQENAFCVIFIIWGLELACYRFEISFVRRWKLVEGIGKGLEEVMIRLALLAVLIGAGSGNGTSAASIFSSLAWLLALHSVLMRFPTQAILSLRTFYGAAAVVQKFLLLDEEKETIKDLRLHRSIQRHNDPHADWAVDIDHMTARWPLVYTEGRRRFQKKRLRSSTSSTKSLLREGELIAVVGVVGSGKVRLYDQFI</sequence>
<feature type="transmembrane region" description="Helical" evidence="1">
    <location>
        <begin position="122"/>
        <end position="155"/>
    </location>
</feature>
<evidence type="ECO:0000313" key="2">
    <source>
        <dbReference type="EMBL" id="GFR71840.1"/>
    </source>
</evidence>
<accession>A0AAV4FHK8</accession>